<dbReference type="Pfam" id="PF00580">
    <property type="entry name" value="UvrD-helicase"/>
    <property type="match status" value="1"/>
</dbReference>
<dbReference type="Proteomes" id="UP000190166">
    <property type="component" value="Unassembled WGS sequence"/>
</dbReference>
<dbReference type="SUPFAM" id="SSF52540">
    <property type="entry name" value="P-loop containing nucleoside triphosphate hydrolases"/>
    <property type="match status" value="1"/>
</dbReference>
<sequence length="621" mass="70977">MKKNKKLTIIGKLSEKLKCSLEELNKLSEQQTNYINYRTSQSTFLEACAGGGKTEVIGLKTAYEIKRWVNPNGGLAIITFTNSAANELDNRVKKYAGISASLFPHFIGTFDSWLHSYLLQPFSHYLTRYAGKDGDKSIRIILEDKHAGFLTNYTVNLTRGGQSRPIRATQYYCSPNWDNFDSFDEDISRLLTSQPLTRGEIASLIANKKKFITAGFATYSDAEMVCHQLLSAYPDLREKISARFPIIFIDECQDLSHSQIEILNILKSRGVHLHFIGDLHQAIYDFRKVDPSETRKYVDEHQFVNLKLTNNYRSCQQIVDISNTVIGQRIRVNANLTAISQTPCIIWQYDDTSFSQLPTRFDNLVAAHDLSIDKCAILARGKSTISPLKSQSGKKDYSKVELFVAAIESWYKPSRNATDLMNALEYLGRFFCMLGYDGNGSFREQYRPDSFNNIQWRQLLKKILCQCVDLYPFEENGNDINWNSWIPKLKTFLPTVWHELRGRTKEFAQIARKIRVPNGEGNNSVKSALQNAVIENRFRTTTIHSVKGETLDAVLLVSHKNRLSKGGHFSHWLRDGNHEEEHIRFAYVACSRPKHLLVIATPVLSQDELNRLINLGFIYQP</sequence>
<dbReference type="RefSeq" id="WP_159454341.1">
    <property type="nucleotide sequence ID" value="NZ_FUZZ01000002.1"/>
</dbReference>
<accession>A0A1T5P1X8</accession>
<dbReference type="InterPro" id="IPR014016">
    <property type="entry name" value="UvrD-like_ATP-bd"/>
</dbReference>
<dbReference type="GO" id="GO:0005524">
    <property type="term" value="F:ATP binding"/>
    <property type="evidence" value="ECO:0007669"/>
    <property type="project" value="UniProtKB-UniRule"/>
</dbReference>
<evidence type="ECO:0000313" key="10">
    <source>
        <dbReference type="Proteomes" id="UP000190166"/>
    </source>
</evidence>
<dbReference type="GO" id="GO:0043138">
    <property type="term" value="F:3'-5' DNA helicase activity"/>
    <property type="evidence" value="ECO:0007669"/>
    <property type="project" value="TreeGrafter"/>
</dbReference>
<dbReference type="InterPro" id="IPR013986">
    <property type="entry name" value="DExx_box_DNA_helicase_dom_sf"/>
</dbReference>
<evidence type="ECO:0000256" key="5">
    <source>
        <dbReference type="ARBA" id="ARBA00023125"/>
    </source>
</evidence>
<evidence type="ECO:0000256" key="3">
    <source>
        <dbReference type="ARBA" id="ARBA00022806"/>
    </source>
</evidence>
<dbReference type="Gene3D" id="3.40.50.300">
    <property type="entry name" value="P-loop containing nucleotide triphosphate hydrolases"/>
    <property type="match status" value="2"/>
</dbReference>
<dbReference type="PANTHER" id="PTHR11070">
    <property type="entry name" value="UVRD / RECB / PCRA DNA HELICASE FAMILY MEMBER"/>
    <property type="match status" value="1"/>
</dbReference>
<name>A0A1T5P1X8_9BACT</name>
<keyword evidence="5" id="KW-0238">DNA-binding</keyword>
<dbReference type="PROSITE" id="PS51198">
    <property type="entry name" value="UVRD_HELICASE_ATP_BIND"/>
    <property type="match status" value="1"/>
</dbReference>
<gene>
    <name evidence="9" type="ORF">SAMN05660461_3530</name>
</gene>
<evidence type="ECO:0000256" key="4">
    <source>
        <dbReference type="ARBA" id="ARBA00022840"/>
    </source>
</evidence>
<dbReference type="PANTHER" id="PTHR11070:SF2">
    <property type="entry name" value="ATP-DEPENDENT DNA HELICASE SRS2"/>
    <property type="match status" value="1"/>
</dbReference>
<evidence type="ECO:0000256" key="7">
    <source>
        <dbReference type="PROSITE-ProRule" id="PRU00560"/>
    </source>
</evidence>
<dbReference type="GO" id="GO:0016787">
    <property type="term" value="F:hydrolase activity"/>
    <property type="evidence" value="ECO:0007669"/>
    <property type="project" value="UniProtKB-UniRule"/>
</dbReference>
<protein>
    <recommendedName>
        <fullName evidence="6">DNA 3'-5' helicase II</fullName>
    </recommendedName>
</protein>
<feature type="binding site" evidence="7">
    <location>
        <begin position="47"/>
        <end position="54"/>
    </location>
    <ligand>
        <name>ATP</name>
        <dbReference type="ChEBI" id="CHEBI:30616"/>
    </ligand>
</feature>
<dbReference type="EMBL" id="FUZZ01000002">
    <property type="protein sequence ID" value="SKD06714.1"/>
    <property type="molecule type" value="Genomic_DNA"/>
</dbReference>
<keyword evidence="2 7" id="KW-0378">Hydrolase</keyword>
<dbReference type="STRING" id="393003.SAMN05660461_3530"/>
<evidence type="ECO:0000256" key="2">
    <source>
        <dbReference type="ARBA" id="ARBA00022801"/>
    </source>
</evidence>
<evidence type="ECO:0000259" key="8">
    <source>
        <dbReference type="PROSITE" id="PS51198"/>
    </source>
</evidence>
<keyword evidence="4 7" id="KW-0067">ATP-binding</keyword>
<keyword evidence="1 7" id="KW-0547">Nucleotide-binding</keyword>
<reference evidence="9 10" key="1">
    <citation type="submission" date="2017-02" db="EMBL/GenBank/DDBJ databases">
        <authorList>
            <person name="Peterson S.W."/>
        </authorList>
    </citation>
    <scope>NUCLEOTIDE SEQUENCE [LARGE SCALE GENOMIC DNA]</scope>
    <source>
        <strain evidence="9 10">DSM 18108</strain>
    </source>
</reference>
<feature type="domain" description="UvrD-like helicase ATP-binding" evidence="8">
    <location>
        <begin position="26"/>
        <end position="315"/>
    </location>
</feature>
<evidence type="ECO:0000256" key="1">
    <source>
        <dbReference type="ARBA" id="ARBA00022741"/>
    </source>
</evidence>
<keyword evidence="3 7" id="KW-0347">Helicase</keyword>
<dbReference type="GO" id="GO:0003677">
    <property type="term" value="F:DNA binding"/>
    <property type="evidence" value="ECO:0007669"/>
    <property type="project" value="UniProtKB-KW"/>
</dbReference>
<dbReference type="Gene3D" id="1.10.10.160">
    <property type="match status" value="1"/>
</dbReference>
<evidence type="ECO:0000313" key="9">
    <source>
        <dbReference type="EMBL" id="SKD06714.1"/>
    </source>
</evidence>
<dbReference type="GO" id="GO:0000725">
    <property type="term" value="P:recombinational repair"/>
    <property type="evidence" value="ECO:0007669"/>
    <property type="project" value="TreeGrafter"/>
</dbReference>
<keyword evidence="10" id="KW-1185">Reference proteome</keyword>
<organism evidence="9 10">
    <name type="scientific">Chitinophaga ginsengisegetis</name>
    <dbReference type="NCBI Taxonomy" id="393003"/>
    <lineage>
        <taxon>Bacteria</taxon>
        <taxon>Pseudomonadati</taxon>
        <taxon>Bacteroidota</taxon>
        <taxon>Chitinophagia</taxon>
        <taxon>Chitinophagales</taxon>
        <taxon>Chitinophagaceae</taxon>
        <taxon>Chitinophaga</taxon>
    </lineage>
</organism>
<dbReference type="InterPro" id="IPR000212">
    <property type="entry name" value="DNA_helicase_UvrD/REP"/>
</dbReference>
<evidence type="ECO:0000256" key="6">
    <source>
        <dbReference type="ARBA" id="ARBA00034923"/>
    </source>
</evidence>
<dbReference type="InterPro" id="IPR027417">
    <property type="entry name" value="P-loop_NTPase"/>
</dbReference>
<dbReference type="AlphaFoldDB" id="A0A1T5P1X8"/>
<proteinExistence type="predicted"/>